<dbReference type="InterPro" id="IPR036583">
    <property type="entry name" value="23S_rRNA_IVS_sf"/>
</dbReference>
<keyword evidence="2" id="KW-1185">Reference proteome</keyword>
<accession>A0A562SQQ6</accession>
<organism evidence="1 2">
    <name type="scientific">Lacibacter cauensis</name>
    <dbReference type="NCBI Taxonomy" id="510947"/>
    <lineage>
        <taxon>Bacteria</taxon>
        <taxon>Pseudomonadati</taxon>
        <taxon>Bacteroidota</taxon>
        <taxon>Chitinophagia</taxon>
        <taxon>Chitinophagales</taxon>
        <taxon>Chitinophagaceae</taxon>
        <taxon>Lacibacter</taxon>
    </lineage>
</organism>
<dbReference type="PANTHER" id="PTHR38471:SF2">
    <property type="entry name" value="FOUR HELIX BUNDLE PROTEIN"/>
    <property type="match status" value="1"/>
</dbReference>
<dbReference type="EMBL" id="VLLE01000003">
    <property type="protein sequence ID" value="TWI83587.1"/>
    <property type="molecule type" value="Genomic_DNA"/>
</dbReference>
<dbReference type="Gene3D" id="1.20.1440.60">
    <property type="entry name" value="23S rRNA-intervening sequence"/>
    <property type="match status" value="1"/>
</dbReference>
<sequence>MFLTLNHQKLDIYNFSKTFTLECYKLTKIFPADEKFGMISQIRRAALSVHLNIAEGSSRKSEVERKRYYEIARGSVIEIDAALDVAKDIEYLNNYDLTKLGESMIKCFKLLSGLIEAKASH</sequence>
<dbReference type="Pfam" id="PF05635">
    <property type="entry name" value="23S_rRNA_IVP"/>
    <property type="match status" value="1"/>
</dbReference>
<comment type="caution">
    <text evidence="1">The sequence shown here is derived from an EMBL/GenBank/DDBJ whole genome shotgun (WGS) entry which is preliminary data.</text>
</comment>
<protein>
    <submittedName>
        <fullName evidence="1">Four helix bundle protein</fullName>
    </submittedName>
</protein>
<dbReference type="InterPro" id="IPR012657">
    <property type="entry name" value="23S_rRNA-intervening_sequence"/>
</dbReference>
<dbReference type="PANTHER" id="PTHR38471">
    <property type="entry name" value="FOUR HELIX BUNDLE PROTEIN"/>
    <property type="match status" value="1"/>
</dbReference>
<proteinExistence type="predicted"/>
<name>A0A562SQQ6_9BACT</name>
<dbReference type="CDD" id="cd16377">
    <property type="entry name" value="23S_rRNA_IVP_like"/>
    <property type="match status" value="1"/>
</dbReference>
<evidence type="ECO:0000313" key="1">
    <source>
        <dbReference type="EMBL" id="TWI83587.1"/>
    </source>
</evidence>
<gene>
    <name evidence="1" type="ORF">IQ13_1699</name>
</gene>
<dbReference type="OrthoDB" id="9811959at2"/>
<dbReference type="Proteomes" id="UP000316167">
    <property type="component" value="Unassembled WGS sequence"/>
</dbReference>
<dbReference type="NCBIfam" id="TIGR02436">
    <property type="entry name" value="four helix bundle protein"/>
    <property type="match status" value="1"/>
</dbReference>
<evidence type="ECO:0000313" key="2">
    <source>
        <dbReference type="Proteomes" id="UP000316167"/>
    </source>
</evidence>
<dbReference type="AlphaFoldDB" id="A0A562SQQ6"/>
<dbReference type="SUPFAM" id="SSF158446">
    <property type="entry name" value="IVS-encoded protein-like"/>
    <property type="match status" value="1"/>
</dbReference>
<dbReference type="RefSeq" id="WP_144885856.1">
    <property type="nucleotide sequence ID" value="NZ_VLLE01000003.1"/>
</dbReference>
<reference evidence="1 2" key="1">
    <citation type="journal article" date="2015" name="Stand. Genomic Sci.">
        <title>Genomic Encyclopedia of Bacterial and Archaeal Type Strains, Phase III: the genomes of soil and plant-associated and newly described type strains.</title>
        <authorList>
            <person name="Whitman W.B."/>
            <person name="Woyke T."/>
            <person name="Klenk H.P."/>
            <person name="Zhou Y."/>
            <person name="Lilburn T.G."/>
            <person name="Beck B.J."/>
            <person name="De Vos P."/>
            <person name="Vandamme P."/>
            <person name="Eisen J.A."/>
            <person name="Garrity G."/>
            <person name="Hugenholtz P."/>
            <person name="Kyrpides N.C."/>
        </authorList>
    </citation>
    <scope>NUCLEOTIDE SEQUENCE [LARGE SCALE GENOMIC DNA]</scope>
    <source>
        <strain evidence="1 2">CGMCC 1.7271</strain>
    </source>
</reference>